<evidence type="ECO:0008006" key="7">
    <source>
        <dbReference type="Google" id="ProtNLM"/>
    </source>
</evidence>
<dbReference type="PANTHER" id="PTHR23121">
    <property type="entry name" value="SODIUM-DEPENDENT GLUCOSE TRANSPORTER 1"/>
    <property type="match status" value="1"/>
</dbReference>
<dbReference type="InterPro" id="IPR036259">
    <property type="entry name" value="MFS_trans_sf"/>
</dbReference>
<keyword evidence="2 4" id="KW-1133">Transmembrane helix</keyword>
<feature type="transmembrane region" description="Helical" evidence="4">
    <location>
        <begin position="425"/>
        <end position="445"/>
    </location>
</feature>
<dbReference type="InterPro" id="IPR011701">
    <property type="entry name" value="MFS"/>
</dbReference>
<evidence type="ECO:0000256" key="4">
    <source>
        <dbReference type="SAM" id="Phobius"/>
    </source>
</evidence>
<evidence type="ECO:0000256" key="2">
    <source>
        <dbReference type="ARBA" id="ARBA00022989"/>
    </source>
</evidence>
<feature type="transmembrane region" description="Helical" evidence="4">
    <location>
        <begin position="328"/>
        <end position="353"/>
    </location>
</feature>
<dbReference type="Pfam" id="PF07690">
    <property type="entry name" value="MFS_1"/>
    <property type="match status" value="2"/>
</dbReference>
<keyword evidence="1 4" id="KW-0812">Transmembrane</keyword>
<comment type="caution">
    <text evidence="5">The sequence shown here is derived from an EMBL/GenBank/DDBJ whole genome shotgun (WGS) entry which is preliminary data.</text>
</comment>
<feature type="transmembrane region" description="Helical" evidence="4">
    <location>
        <begin position="276"/>
        <end position="297"/>
    </location>
</feature>
<dbReference type="Proteomes" id="UP001634394">
    <property type="component" value="Unassembled WGS sequence"/>
</dbReference>
<sequence length="541" mass="60053">MTGNVDGEIQENHVTGSFDLCQDREETSFLEHVDGEVETTEANPVKDASFVSKDRTGVIQKIRKDAVYRSKFLLTVWICLAYIVMGMIIGQTGPAFPDLRLIVNKDLTTASWLLTAWTTGFLAGSLIYGVLYDKFNRLLLLFLIVLGMSLSSGIMPWCSLFPLMVTMRAIGGACAGGLDTGANTVIASIWGVDGRPYMQTVHFSFAFGGIISPLLTEPFLAPKRPLSEMAKESQNGTENISFSNISHTSDFPSCSSSTNCTITTELEYWGETKVQYAYMISMIIGILSAISFLVTYLQRNSEAQRRANQEANEASRRISTQISKFQKIGVMTLLMLMFHVYCAVEDTFGSYLMTFSLLHLNWTKLNGSLATTIYWASFGFGRFSGIFIIRLIHPTTMLFIYCSFMVISLAGFTLGSVLLFDPIVWTFSSLVGLALSVIFPTIITWTEETVMPVSGKIASLFLVAAASGTMLNPLYLGYLMENKSPLWFPYLLLGQSMLCLLIFVILFICTKTCIRRESGTEVEIYVQGKEVEQENLNSSHA</sequence>
<dbReference type="PANTHER" id="PTHR23121:SF9">
    <property type="entry name" value="SODIUM-DEPENDENT GLUCOSE TRANSPORTER 1"/>
    <property type="match status" value="1"/>
</dbReference>
<feature type="transmembrane region" description="Helical" evidence="4">
    <location>
        <begin position="398"/>
        <end position="419"/>
    </location>
</feature>
<keyword evidence="3 4" id="KW-0472">Membrane</keyword>
<feature type="transmembrane region" description="Helical" evidence="4">
    <location>
        <begin position="72"/>
        <end position="90"/>
    </location>
</feature>
<gene>
    <name evidence="5" type="ORF">ACJMK2_024130</name>
</gene>
<protein>
    <recommendedName>
        <fullName evidence="7">Sodium-dependent glucose transporter 1</fullName>
    </recommendedName>
</protein>
<dbReference type="AlphaFoldDB" id="A0ABD3T6F7"/>
<organism evidence="5 6">
    <name type="scientific">Sinanodonta woodiana</name>
    <name type="common">Chinese pond mussel</name>
    <name type="synonym">Anodonta woodiana</name>
    <dbReference type="NCBI Taxonomy" id="1069815"/>
    <lineage>
        <taxon>Eukaryota</taxon>
        <taxon>Metazoa</taxon>
        <taxon>Spiralia</taxon>
        <taxon>Lophotrochozoa</taxon>
        <taxon>Mollusca</taxon>
        <taxon>Bivalvia</taxon>
        <taxon>Autobranchia</taxon>
        <taxon>Heteroconchia</taxon>
        <taxon>Palaeoheterodonta</taxon>
        <taxon>Unionida</taxon>
        <taxon>Unionoidea</taxon>
        <taxon>Unionidae</taxon>
        <taxon>Unioninae</taxon>
        <taxon>Sinanodonta</taxon>
    </lineage>
</organism>
<dbReference type="EMBL" id="JBJQND010000019">
    <property type="protein sequence ID" value="KAL3832490.1"/>
    <property type="molecule type" value="Genomic_DNA"/>
</dbReference>
<accession>A0ABD3T6F7</accession>
<feature type="transmembrane region" description="Helical" evidence="4">
    <location>
        <begin position="457"/>
        <end position="475"/>
    </location>
</feature>
<evidence type="ECO:0000313" key="6">
    <source>
        <dbReference type="Proteomes" id="UP001634394"/>
    </source>
</evidence>
<dbReference type="EMBL" id="JBJQND010000019">
    <property type="protein sequence ID" value="KAL3832491.1"/>
    <property type="molecule type" value="Genomic_DNA"/>
</dbReference>
<evidence type="ECO:0000256" key="1">
    <source>
        <dbReference type="ARBA" id="ARBA00022692"/>
    </source>
</evidence>
<proteinExistence type="predicted"/>
<dbReference type="Gene3D" id="1.20.1250.20">
    <property type="entry name" value="MFS general substrate transporter like domains"/>
    <property type="match status" value="2"/>
</dbReference>
<feature type="transmembrane region" description="Helical" evidence="4">
    <location>
        <begin position="110"/>
        <end position="131"/>
    </location>
</feature>
<feature type="transmembrane region" description="Helical" evidence="4">
    <location>
        <begin position="373"/>
        <end position="391"/>
    </location>
</feature>
<name>A0ABD3T6F7_SINWO</name>
<dbReference type="SUPFAM" id="SSF103473">
    <property type="entry name" value="MFS general substrate transporter"/>
    <property type="match status" value="1"/>
</dbReference>
<reference evidence="5 6" key="1">
    <citation type="submission" date="2024-11" db="EMBL/GenBank/DDBJ databases">
        <title>Chromosome-level genome assembly of the freshwater bivalve Anodonta woodiana.</title>
        <authorList>
            <person name="Chen X."/>
        </authorList>
    </citation>
    <scope>NUCLEOTIDE SEQUENCE [LARGE SCALE GENOMIC DNA]</scope>
    <source>
        <strain evidence="5">MN2024</strain>
        <tissue evidence="5">Gills</tissue>
    </source>
</reference>
<evidence type="ECO:0000313" key="5">
    <source>
        <dbReference type="EMBL" id="KAL3832490.1"/>
    </source>
</evidence>
<feature type="transmembrane region" description="Helical" evidence="4">
    <location>
        <begin position="487"/>
        <end position="509"/>
    </location>
</feature>
<keyword evidence="6" id="KW-1185">Reference proteome</keyword>
<evidence type="ECO:0000256" key="3">
    <source>
        <dbReference type="ARBA" id="ARBA00023136"/>
    </source>
</evidence>
<feature type="transmembrane region" description="Helical" evidence="4">
    <location>
        <begin position="138"/>
        <end position="157"/>
    </location>
</feature>